<dbReference type="Gene3D" id="3.20.20.150">
    <property type="entry name" value="Divalent-metal-dependent TIM barrel enzymes"/>
    <property type="match status" value="1"/>
</dbReference>
<dbReference type="OrthoDB" id="9805666at2"/>
<sequence length="282" mass="30894">MKVGSHVSTRGGYLEAAKTAMKLGGASFQYFPKNPRGLSVKTFNRKDAELCASFCKEHGLVSIAHTPYPTNLAVEEGELRRVTIASLRNDLEIADTCGSVGIIVHFGKYKGSDPLQGYKNIIQCIDEVLSGYAGRALMLIENQAGEGSRMGTTLEELVQIRSLCAYPELVGFCLDTCHAYASGLWPSSQDGWVELEDKAHKLGYFASLRAIHLNDSMYPGGACKDRHAMIGQGEIGEDRFSQLLRSKVLVQQPDLPVVLETPVPKGATHATEIRYVKELMQK</sequence>
<keyword evidence="4" id="KW-0479">Metal-binding</keyword>
<evidence type="ECO:0000256" key="8">
    <source>
        <dbReference type="ARBA" id="ARBA00023204"/>
    </source>
</evidence>
<dbReference type="AlphaFoldDB" id="A0A559KDE7"/>
<gene>
    <name evidence="10" type="ORF">FPZ49_10440</name>
</gene>
<dbReference type="GO" id="GO:0008270">
    <property type="term" value="F:zinc ion binding"/>
    <property type="evidence" value="ECO:0007669"/>
    <property type="project" value="InterPro"/>
</dbReference>
<dbReference type="NCBIfam" id="TIGR00587">
    <property type="entry name" value="nfo"/>
    <property type="match status" value="1"/>
</dbReference>
<evidence type="ECO:0000256" key="4">
    <source>
        <dbReference type="ARBA" id="ARBA00022723"/>
    </source>
</evidence>
<evidence type="ECO:0000256" key="7">
    <source>
        <dbReference type="ARBA" id="ARBA00022833"/>
    </source>
</evidence>
<keyword evidence="7" id="KW-0862">Zinc</keyword>
<dbReference type="InterPro" id="IPR018246">
    <property type="entry name" value="AP_endonuc_F2_Zn_BS"/>
</dbReference>
<dbReference type="InterPro" id="IPR013022">
    <property type="entry name" value="Xyl_isomerase-like_TIM-brl"/>
</dbReference>
<dbReference type="PANTHER" id="PTHR21445">
    <property type="entry name" value="ENDONUCLEASE IV ENDODEOXYRIBONUCLEASE IV"/>
    <property type="match status" value="1"/>
</dbReference>
<dbReference type="PROSITE" id="PS51432">
    <property type="entry name" value="AP_NUCLEASE_F2_4"/>
    <property type="match status" value="1"/>
</dbReference>
<accession>A0A559KDE7</accession>
<evidence type="ECO:0000313" key="11">
    <source>
        <dbReference type="Proteomes" id="UP000317036"/>
    </source>
</evidence>
<evidence type="ECO:0000259" key="9">
    <source>
        <dbReference type="Pfam" id="PF01261"/>
    </source>
</evidence>
<dbReference type="GO" id="GO:0006284">
    <property type="term" value="P:base-excision repair"/>
    <property type="evidence" value="ECO:0007669"/>
    <property type="project" value="TreeGrafter"/>
</dbReference>
<evidence type="ECO:0000256" key="2">
    <source>
        <dbReference type="ARBA" id="ARBA00005340"/>
    </source>
</evidence>
<dbReference type="GO" id="GO:0008081">
    <property type="term" value="F:phosphoric diester hydrolase activity"/>
    <property type="evidence" value="ECO:0007669"/>
    <property type="project" value="TreeGrafter"/>
</dbReference>
<name>A0A559KDE7_9BACL</name>
<evidence type="ECO:0000256" key="3">
    <source>
        <dbReference type="ARBA" id="ARBA00022722"/>
    </source>
</evidence>
<dbReference type="EMBL" id="VNJI01000010">
    <property type="protein sequence ID" value="TVY10124.1"/>
    <property type="molecule type" value="Genomic_DNA"/>
</dbReference>
<dbReference type="InterPro" id="IPR001719">
    <property type="entry name" value="AP_endonuc_2"/>
</dbReference>
<dbReference type="CDD" id="cd00019">
    <property type="entry name" value="AP2Ec"/>
    <property type="match status" value="1"/>
</dbReference>
<dbReference type="SMART" id="SM00518">
    <property type="entry name" value="AP2Ec"/>
    <property type="match status" value="1"/>
</dbReference>
<protein>
    <submittedName>
        <fullName evidence="10">Deoxyribonuclease IV</fullName>
        <ecNumber evidence="10">3.1.21.2</ecNumber>
    </submittedName>
</protein>
<keyword evidence="8" id="KW-0234">DNA repair</keyword>
<dbReference type="PROSITE" id="PS00731">
    <property type="entry name" value="AP_NUCLEASE_F2_3"/>
    <property type="match status" value="1"/>
</dbReference>
<evidence type="ECO:0000256" key="1">
    <source>
        <dbReference type="ARBA" id="ARBA00001947"/>
    </source>
</evidence>
<keyword evidence="5" id="KW-0227">DNA damage</keyword>
<dbReference type="PANTHER" id="PTHR21445:SF0">
    <property type="entry name" value="APURINIC-APYRIMIDINIC ENDONUCLEASE"/>
    <property type="match status" value="1"/>
</dbReference>
<comment type="similarity">
    <text evidence="2">Belongs to the AP endonuclease 2 family.</text>
</comment>
<comment type="caution">
    <text evidence="10">The sequence shown here is derived from an EMBL/GenBank/DDBJ whole genome shotgun (WGS) entry which is preliminary data.</text>
</comment>
<reference evidence="10 11" key="1">
    <citation type="submission" date="2019-07" db="EMBL/GenBank/DDBJ databases">
        <authorList>
            <person name="Kim J."/>
        </authorList>
    </citation>
    <scope>NUCLEOTIDE SEQUENCE [LARGE SCALE GENOMIC DNA]</scope>
    <source>
        <strain evidence="10 11">JC52</strain>
    </source>
</reference>
<feature type="domain" description="Xylose isomerase-like TIM barrel" evidence="9">
    <location>
        <begin position="20"/>
        <end position="277"/>
    </location>
</feature>
<dbReference type="InterPro" id="IPR036237">
    <property type="entry name" value="Xyl_isomerase-like_sf"/>
</dbReference>
<dbReference type="SUPFAM" id="SSF51658">
    <property type="entry name" value="Xylose isomerase-like"/>
    <property type="match status" value="1"/>
</dbReference>
<dbReference type="GO" id="GO:0008833">
    <property type="term" value="F:deoxyribonuclease IV (phage-T4-induced) activity"/>
    <property type="evidence" value="ECO:0007669"/>
    <property type="project" value="UniProtKB-EC"/>
</dbReference>
<dbReference type="EC" id="3.1.21.2" evidence="10"/>
<dbReference type="RefSeq" id="WP_144846216.1">
    <property type="nucleotide sequence ID" value="NZ_VNJI01000010.1"/>
</dbReference>
<keyword evidence="11" id="KW-1185">Reference proteome</keyword>
<proteinExistence type="inferred from homology"/>
<keyword evidence="6 10" id="KW-0378">Hydrolase</keyword>
<dbReference type="GO" id="GO:0003677">
    <property type="term" value="F:DNA binding"/>
    <property type="evidence" value="ECO:0007669"/>
    <property type="project" value="InterPro"/>
</dbReference>
<comment type="cofactor">
    <cofactor evidence="1">
        <name>Zn(2+)</name>
        <dbReference type="ChEBI" id="CHEBI:29105"/>
    </cofactor>
</comment>
<dbReference type="PROSITE" id="PS00730">
    <property type="entry name" value="AP_NUCLEASE_F2_2"/>
    <property type="match status" value="1"/>
</dbReference>
<dbReference type="GO" id="GO:0003906">
    <property type="term" value="F:DNA-(apurinic or apyrimidinic site) endonuclease activity"/>
    <property type="evidence" value="ECO:0007669"/>
    <property type="project" value="TreeGrafter"/>
</dbReference>
<keyword evidence="3" id="KW-0540">Nuclease</keyword>
<dbReference type="Pfam" id="PF01261">
    <property type="entry name" value="AP_endonuc_2"/>
    <property type="match status" value="1"/>
</dbReference>
<evidence type="ECO:0000256" key="6">
    <source>
        <dbReference type="ARBA" id="ARBA00022801"/>
    </source>
</evidence>
<organism evidence="10 11">
    <name type="scientific">Paenibacillus cremeus</name>
    <dbReference type="NCBI Taxonomy" id="2163881"/>
    <lineage>
        <taxon>Bacteria</taxon>
        <taxon>Bacillati</taxon>
        <taxon>Bacillota</taxon>
        <taxon>Bacilli</taxon>
        <taxon>Bacillales</taxon>
        <taxon>Paenibacillaceae</taxon>
        <taxon>Paenibacillus</taxon>
    </lineage>
</organism>
<evidence type="ECO:0000313" key="10">
    <source>
        <dbReference type="EMBL" id="TVY10124.1"/>
    </source>
</evidence>
<evidence type="ECO:0000256" key="5">
    <source>
        <dbReference type="ARBA" id="ARBA00022763"/>
    </source>
</evidence>
<dbReference type="Proteomes" id="UP000317036">
    <property type="component" value="Unassembled WGS sequence"/>
</dbReference>